<reference evidence="1" key="1">
    <citation type="journal article" date="2020" name="Stud. Mycol.">
        <title>101 Dothideomycetes genomes: a test case for predicting lifestyles and emergence of pathogens.</title>
        <authorList>
            <person name="Haridas S."/>
            <person name="Albert R."/>
            <person name="Binder M."/>
            <person name="Bloem J."/>
            <person name="Labutti K."/>
            <person name="Salamov A."/>
            <person name="Andreopoulos B."/>
            <person name="Baker S."/>
            <person name="Barry K."/>
            <person name="Bills G."/>
            <person name="Bluhm B."/>
            <person name="Cannon C."/>
            <person name="Castanera R."/>
            <person name="Culley D."/>
            <person name="Daum C."/>
            <person name="Ezra D."/>
            <person name="Gonzalez J."/>
            <person name="Henrissat B."/>
            <person name="Kuo A."/>
            <person name="Liang C."/>
            <person name="Lipzen A."/>
            <person name="Lutzoni F."/>
            <person name="Magnuson J."/>
            <person name="Mondo S."/>
            <person name="Nolan M."/>
            <person name="Ohm R."/>
            <person name="Pangilinan J."/>
            <person name="Park H.-J."/>
            <person name="Ramirez L."/>
            <person name="Alfaro M."/>
            <person name="Sun H."/>
            <person name="Tritt A."/>
            <person name="Yoshinaga Y."/>
            <person name="Zwiers L.-H."/>
            <person name="Turgeon B."/>
            <person name="Goodwin S."/>
            <person name="Spatafora J."/>
            <person name="Crous P."/>
            <person name="Grigoriev I."/>
        </authorList>
    </citation>
    <scope>NUCLEOTIDE SEQUENCE</scope>
    <source>
        <strain evidence="1">CBS 690.94</strain>
    </source>
</reference>
<evidence type="ECO:0000313" key="1">
    <source>
        <dbReference type="EMBL" id="KAF2441148.1"/>
    </source>
</evidence>
<dbReference type="AlphaFoldDB" id="A0A9P4PD27"/>
<name>A0A9P4PD27_9PLEO</name>
<proteinExistence type="predicted"/>
<organism evidence="1 2">
    <name type="scientific">Karstenula rhodostoma CBS 690.94</name>
    <dbReference type="NCBI Taxonomy" id="1392251"/>
    <lineage>
        <taxon>Eukaryota</taxon>
        <taxon>Fungi</taxon>
        <taxon>Dikarya</taxon>
        <taxon>Ascomycota</taxon>
        <taxon>Pezizomycotina</taxon>
        <taxon>Dothideomycetes</taxon>
        <taxon>Pleosporomycetidae</taxon>
        <taxon>Pleosporales</taxon>
        <taxon>Massarineae</taxon>
        <taxon>Didymosphaeriaceae</taxon>
        <taxon>Karstenula</taxon>
    </lineage>
</organism>
<keyword evidence="2" id="KW-1185">Reference proteome</keyword>
<accession>A0A9P4PD27</accession>
<comment type="caution">
    <text evidence="1">The sequence shown here is derived from an EMBL/GenBank/DDBJ whole genome shotgun (WGS) entry which is preliminary data.</text>
</comment>
<sequence>MRRCRSCSIGEVAVCIWKSRTAGASAGGLSREIGTETGTVGPRLNKMLDFEECDHGQGFCRRSAIDNAP</sequence>
<dbReference type="Proteomes" id="UP000799764">
    <property type="component" value="Unassembled WGS sequence"/>
</dbReference>
<protein>
    <submittedName>
        <fullName evidence="1">Uncharacterized protein</fullName>
    </submittedName>
</protein>
<gene>
    <name evidence="1" type="ORF">P171DRAFT_90709</name>
</gene>
<evidence type="ECO:0000313" key="2">
    <source>
        <dbReference type="Proteomes" id="UP000799764"/>
    </source>
</evidence>
<dbReference type="EMBL" id="MU001506">
    <property type="protein sequence ID" value="KAF2441148.1"/>
    <property type="molecule type" value="Genomic_DNA"/>
</dbReference>